<evidence type="ECO:0000313" key="2">
    <source>
        <dbReference type="Proteomes" id="UP000464262"/>
    </source>
</evidence>
<keyword evidence="2" id="KW-1185">Reference proteome</keyword>
<dbReference type="AlphaFoldDB" id="A0A7Z2T4K1"/>
<dbReference type="EMBL" id="CP047475">
    <property type="protein sequence ID" value="QIA64273.1"/>
    <property type="molecule type" value="Genomic_DNA"/>
</dbReference>
<name>A0A7Z2T4K1_9VIBR</name>
<organism evidence="1 2">
    <name type="scientific">Vibrio astriarenae</name>
    <dbReference type="NCBI Taxonomy" id="1481923"/>
    <lineage>
        <taxon>Bacteria</taxon>
        <taxon>Pseudomonadati</taxon>
        <taxon>Pseudomonadota</taxon>
        <taxon>Gammaproteobacteria</taxon>
        <taxon>Vibrionales</taxon>
        <taxon>Vibrionaceae</taxon>
        <taxon>Vibrio</taxon>
    </lineage>
</organism>
<evidence type="ECO:0000313" key="1">
    <source>
        <dbReference type="EMBL" id="QIA64273.1"/>
    </source>
</evidence>
<reference evidence="1 2" key="1">
    <citation type="submission" date="2020-01" db="EMBL/GenBank/DDBJ databases">
        <title>Whole genome and functional gene identification of agarase of Vibrio HN897.</title>
        <authorList>
            <person name="Liu Y."/>
            <person name="Zhao Z."/>
        </authorList>
    </citation>
    <scope>NUCLEOTIDE SEQUENCE [LARGE SCALE GENOMIC DNA]</scope>
    <source>
        <strain evidence="1 2">HN897</strain>
    </source>
</reference>
<dbReference type="RefSeq" id="WP_164649182.1">
    <property type="nucleotide sequence ID" value="NZ_CP047475.1"/>
</dbReference>
<accession>A0A7Z2T4K1</accession>
<protein>
    <submittedName>
        <fullName evidence="1">Uncharacterized protein</fullName>
    </submittedName>
</protein>
<dbReference type="Proteomes" id="UP000464262">
    <property type="component" value="Chromosome 1"/>
</dbReference>
<sequence length="332" mass="37388">MSLDIDVVAYPYQKGVTGMNMDISQRKFIRLEEVSEKTTLTVGDVKDAIECGQLTLNAFVDLQKLGAISTDGATVSVEAVFDYRGMVKLPKKVSMDQQFTGRNLTLNSCYILEVGNVSNWQSVNSVFGNLEPLKLGFSLDKSAIPSKPFGAYTRLQSRPTAENVAGKFFNSLADNFTDFISEEAKQKCRSDFPVDNTHVLTNEAVQVEVERLRLDLDEIEAVFKGSVSSKKQDRRSLKTLPQVITHPIEQIVYRVLSVDNNAKPKQIWEQIRKDVDNVGRNRKFDIDNLIDSMDADNLTWFGKGVNSVNEMGYDAFRKTIVYRARKFLGQQT</sequence>
<gene>
    <name evidence="1" type="ORF">GT360_12470</name>
</gene>
<dbReference type="KEGG" id="vas:GT360_12470"/>
<proteinExistence type="predicted"/>